<keyword evidence="2" id="KW-1185">Reference proteome</keyword>
<evidence type="ECO:0000313" key="2">
    <source>
        <dbReference type="Proteomes" id="UP000328092"/>
    </source>
</evidence>
<evidence type="ECO:0000313" key="1">
    <source>
        <dbReference type="EMBL" id="VIO74565.1"/>
    </source>
</evidence>
<organism evidence="1 2">
    <name type="scientific">Bradyrhizobium ivorense</name>
    <dbReference type="NCBI Taxonomy" id="2511166"/>
    <lineage>
        <taxon>Bacteria</taxon>
        <taxon>Pseudomonadati</taxon>
        <taxon>Pseudomonadota</taxon>
        <taxon>Alphaproteobacteria</taxon>
        <taxon>Hyphomicrobiales</taxon>
        <taxon>Nitrobacteraceae</taxon>
        <taxon>Bradyrhizobium</taxon>
    </lineage>
</organism>
<dbReference type="Proteomes" id="UP000328092">
    <property type="component" value="Unassembled WGS sequence"/>
</dbReference>
<sequence length="74" mass="8651">MQFFCVTLGIRFYRDNAPYAGGHYVFGAEVTWKGRAVQSRSSNRHSVSGRICYRRHFGMDITSELYQVHYLNQL</sequence>
<comment type="caution">
    <text evidence="1">The sequence shown here is derived from an EMBL/GenBank/DDBJ whole genome shotgun (WGS) entry which is preliminary data.</text>
</comment>
<name>A0A508TJU0_9BRAD</name>
<dbReference type="EMBL" id="CAADFC020000020">
    <property type="protein sequence ID" value="VIO74565.1"/>
    <property type="molecule type" value="Genomic_DNA"/>
</dbReference>
<proteinExistence type="predicted"/>
<protein>
    <submittedName>
        <fullName evidence="1">Uncharacterized protein</fullName>
    </submittedName>
</protein>
<gene>
    <name evidence="1" type="ORF">CI1B_53380</name>
</gene>
<dbReference type="AlphaFoldDB" id="A0A508TJU0"/>
<reference evidence="1" key="1">
    <citation type="submission" date="2019-02" db="EMBL/GenBank/DDBJ databases">
        <authorList>
            <person name="Pothier F.J."/>
        </authorList>
    </citation>
    <scope>NUCLEOTIDE SEQUENCE</scope>
    <source>
        <strain evidence="1">CI-1B</strain>
    </source>
</reference>
<accession>A0A508TJU0</accession>